<dbReference type="RefSeq" id="WP_128767262.1">
    <property type="nucleotide sequence ID" value="NZ_JBHUOO010000012.1"/>
</dbReference>
<gene>
    <name evidence="1" type="ORF">DSM02_4108</name>
</gene>
<evidence type="ECO:0008006" key="3">
    <source>
        <dbReference type="Google" id="ProtNLM"/>
    </source>
</evidence>
<proteinExistence type="predicted"/>
<reference evidence="1 2" key="1">
    <citation type="submission" date="2018-07" db="EMBL/GenBank/DDBJ databases">
        <title>Leeuwenhoekiella genomics.</title>
        <authorList>
            <person name="Tahon G."/>
            <person name="Willems A."/>
        </authorList>
    </citation>
    <scope>NUCLEOTIDE SEQUENCE [LARGE SCALE GENOMIC DNA]</scope>
    <source>
        <strain evidence="1 2">LMG 29608</strain>
    </source>
</reference>
<organism evidence="1 2">
    <name type="scientific">Leeuwenhoekiella polynyae</name>
    <dbReference type="NCBI Taxonomy" id="1550906"/>
    <lineage>
        <taxon>Bacteria</taxon>
        <taxon>Pseudomonadati</taxon>
        <taxon>Bacteroidota</taxon>
        <taxon>Flavobacteriia</taxon>
        <taxon>Flavobacteriales</taxon>
        <taxon>Flavobacteriaceae</taxon>
        <taxon>Leeuwenhoekiella</taxon>
    </lineage>
</organism>
<sequence length="245" mass="27956">MKHIDYLEECLEELPEGYVFTHEEFKDIPGSEEAIERYLNSLSKKGTINKLAKDKFYKPLIAVEENLSLKPYEVVKDFLFKDGKQIGYLTGFSSIAALSFDHTNPTQIELGIAEVRNPLKRGPFKITFIKQDNPIVPAHIPYFRVLDVLRFIHKTTVVTPDEMCFYITQQLTAFTGREHQTLIKLAQAYNARTRALTGALIEKIGYVKPEVLELLKASIAGCTSFTYHITPKNLPNAKNWKIICD</sequence>
<dbReference type="OrthoDB" id="9798200at2"/>
<name>A0A4Q0NQQ4_9FLAO</name>
<protein>
    <recommendedName>
        <fullName evidence="3">Transcriptional regulator with AbiEi antitoxin domain of type IV toxin-antitoxin system</fullName>
    </recommendedName>
</protein>
<accession>A0A4Q0NQQ4</accession>
<dbReference type="Proteomes" id="UP000289859">
    <property type="component" value="Unassembled WGS sequence"/>
</dbReference>
<dbReference type="AlphaFoldDB" id="A0A4Q0NQQ4"/>
<evidence type="ECO:0000313" key="2">
    <source>
        <dbReference type="Proteomes" id="UP000289859"/>
    </source>
</evidence>
<dbReference type="EMBL" id="QOVK01000038">
    <property type="protein sequence ID" value="RXG11354.1"/>
    <property type="molecule type" value="Genomic_DNA"/>
</dbReference>
<keyword evidence="2" id="KW-1185">Reference proteome</keyword>
<comment type="caution">
    <text evidence="1">The sequence shown here is derived from an EMBL/GenBank/DDBJ whole genome shotgun (WGS) entry which is preliminary data.</text>
</comment>
<evidence type="ECO:0000313" key="1">
    <source>
        <dbReference type="EMBL" id="RXG11354.1"/>
    </source>
</evidence>